<accession>E6TCJ3</accession>
<dbReference type="PRINTS" id="PR00111">
    <property type="entry name" value="ABHYDROLASE"/>
</dbReference>
<dbReference type="PANTHER" id="PTHR42977">
    <property type="entry name" value="HYDROLASE-RELATED"/>
    <property type="match status" value="1"/>
</dbReference>
<evidence type="ECO:0000259" key="1">
    <source>
        <dbReference type="Pfam" id="PF00561"/>
    </source>
</evidence>
<dbReference type="InterPro" id="IPR051340">
    <property type="entry name" value="Haloalkane_dehalogenase"/>
</dbReference>
<dbReference type="InterPro" id="IPR000639">
    <property type="entry name" value="Epox_hydrolase-like"/>
</dbReference>
<gene>
    <name evidence="2" type="ordered locus">Mspyr1_42580</name>
</gene>
<dbReference type="Pfam" id="PF00561">
    <property type="entry name" value="Abhydrolase_1"/>
    <property type="match status" value="1"/>
</dbReference>
<dbReference type="HOGENOM" id="CLU_020336_35_0_11"/>
<dbReference type="GO" id="GO:0004301">
    <property type="term" value="F:epoxide hydrolase activity"/>
    <property type="evidence" value="ECO:0007669"/>
    <property type="project" value="TreeGrafter"/>
</dbReference>
<dbReference type="PANTHER" id="PTHR42977:SF1">
    <property type="entry name" value="BLR6576 PROTEIN"/>
    <property type="match status" value="1"/>
</dbReference>
<sequence length="287" mass="32206">MTVVHHRVDTVDGHQVFYREAGDPDAPVIVLLHGFPTSSFMFRNLIPELADRYRVIAPDYLGFGYSDAPTVEDFDYTFDALTDSVAGLLTQLGIRRYAIYVQDYGAPVGWRLALRDPAAITAIITQNGNGYNDGFVAEGWQPAWDYQREQTPETEAALRGILTFETTRMQYTAGVPDPSVVSPDTWHHDFALLSRPGNDRIQLKLFLDYSTNPKIYPALHDYLRASGVPLLAVWGDKDPFFGPDGARAFAKDAVDAEIHLIDGGHFLLESELTRVANLIRDFLERRL</sequence>
<dbReference type="InterPro" id="IPR029058">
    <property type="entry name" value="AB_hydrolase_fold"/>
</dbReference>
<dbReference type="Proteomes" id="UP000008916">
    <property type="component" value="Chromosome"/>
</dbReference>
<dbReference type="ESTHER" id="mycgi-a4tev3">
    <property type="family name" value="6_AlphaBeta_hydrolase"/>
</dbReference>
<dbReference type="AlphaFoldDB" id="E6TCJ3"/>
<evidence type="ECO:0000313" key="3">
    <source>
        <dbReference type="Proteomes" id="UP000008916"/>
    </source>
</evidence>
<dbReference type="EMBL" id="CP002385">
    <property type="protein sequence ID" value="ADU00819.1"/>
    <property type="molecule type" value="Genomic_DNA"/>
</dbReference>
<dbReference type="GO" id="GO:0016746">
    <property type="term" value="F:acyltransferase activity"/>
    <property type="evidence" value="ECO:0007669"/>
    <property type="project" value="UniProtKB-KW"/>
</dbReference>
<dbReference type="Gene3D" id="3.40.50.1820">
    <property type="entry name" value="alpha/beta hydrolase"/>
    <property type="match status" value="1"/>
</dbReference>
<protein>
    <submittedName>
        <fullName evidence="2">Predicted hydrolase or acyltransferase of alpha/beta superfamily</fullName>
    </submittedName>
</protein>
<name>E6TCJ3_MYCSR</name>
<reference evidence="2 3" key="1">
    <citation type="journal article" date="2011" name="Stand. Genomic Sci.">
        <title>Complete genome sequence of Mycobacterium sp. strain (Spyr1) and reclassification to Mycobacterium gilvum Spyr1.</title>
        <authorList>
            <person name="Kallimanis A."/>
            <person name="Karabika E."/>
            <person name="Mavromatis K."/>
            <person name="Lapidus A."/>
            <person name="Labutti K.M."/>
            <person name="Liolios K."/>
            <person name="Ivanova N."/>
            <person name="Goodwin L."/>
            <person name="Woyke T."/>
            <person name="Velentzas A.D."/>
            <person name="Perisynakis A."/>
            <person name="Ouzounis C.C."/>
            <person name="Kyrpides N.C."/>
            <person name="Koukkou A.I."/>
            <person name="Drainas C."/>
        </authorList>
    </citation>
    <scope>NUCLEOTIDE SEQUENCE [LARGE SCALE GENOMIC DNA]</scope>
    <source>
        <strain evidence="3">DSM 45189 / LMG 24558 / Spyr1</strain>
    </source>
</reference>
<keyword evidence="2" id="KW-0012">Acyltransferase</keyword>
<feature type="domain" description="AB hydrolase-1" evidence="1">
    <location>
        <begin position="27"/>
        <end position="270"/>
    </location>
</feature>
<evidence type="ECO:0000313" key="2">
    <source>
        <dbReference type="EMBL" id="ADU00819.1"/>
    </source>
</evidence>
<keyword evidence="3" id="KW-1185">Reference proteome</keyword>
<dbReference type="PRINTS" id="PR00412">
    <property type="entry name" value="EPOXHYDRLASE"/>
</dbReference>
<dbReference type="RefSeq" id="WP_013472612.1">
    <property type="nucleotide sequence ID" value="NC_014814.1"/>
</dbReference>
<dbReference type="SUPFAM" id="SSF53474">
    <property type="entry name" value="alpha/beta-Hydrolases"/>
    <property type="match status" value="1"/>
</dbReference>
<proteinExistence type="predicted"/>
<keyword evidence="2" id="KW-0378">Hydrolase</keyword>
<keyword evidence="2" id="KW-0808">Transferase</keyword>
<organism evidence="2 3">
    <name type="scientific">Mycolicibacterium gilvum (strain DSM 45189 / LMG 24558 / Spyr1)</name>
    <name type="common">Mycobacterium gilvum</name>
    <dbReference type="NCBI Taxonomy" id="278137"/>
    <lineage>
        <taxon>Bacteria</taxon>
        <taxon>Bacillati</taxon>
        <taxon>Actinomycetota</taxon>
        <taxon>Actinomycetes</taxon>
        <taxon>Mycobacteriales</taxon>
        <taxon>Mycobacteriaceae</taxon>
        <taxon>Mycolicibacterium</taxon>
    </lineage>
</organism>
<dbReference type="KEGG" id="msp:Mspyr1_42580"/>
<dbReference type="InterPro" id="IPR000073">
    <property type="entry name" value="AB_hydrolase_1"/>
</dbReference>